<sequence>MKKLTLCILLAALAATTAHAAGPYRNPDNKNLNDPLEGTYPVPYKLPVVAEITAQLDVVRGFIDRATPSRIVDKATGQPVTDFSAPVTGAVVEPSPNDFGIMNYEMGVMHAGLMLGRRVTGDPKWTAMTERHLDFFYQRLGYFTEQEKQFKLGRANSFARWVKPHALDDSGSMCAALVRARLEKIGPDMSPVIATLADWVHNKQVRLKDGTLARNRPQAWSVWADDMYMSIPALAEMGRMTGEKRYYDDAVKNVLGISKYLFDKQIGLYTHGWNQNNPDAPEFYWGRANGWAVLAMSDLLDVLPKSHPGYEKVLAQHRRALRGIAKQQSGEGMWHQMLDRHDSYLETSGTAMFVYALAHAINQGWISPTTYGSIAQAGWAGISARIKPDGSVVDGVTATTFASDHVYYYNRPTSINAMAGYGPVLLAGFEMIKLLNNPDVVITDKVKTYHYGPRKAQP</sequence>
<gene>
    <name evidence="3" type="ORF">EWM63_22795</name>
</gene>
<dbReference type="Pfam" id="PF07470">
    <property type="entry name" value="Glyco_hydro_88"/>
    <property type="match status" value="1"/>
</dbReference>
<accession>A0A4P6L1V8</accession>
<evidence type="ECO:0000313" key="4">
    <source>
        <dbReference type="Proteomes" id="UP000290637"/>
    </source>
</evidence>
<keyword evidence="2" id="KW-0732">Signal</keyword>
<feature type="chain" id="PRO_5020591118" description="Glycoside hydrolase family 88 protein" evidence="2">
    <location>
        <begin position="21"/>
        <end position="458"/>
    </location>
</feature>
<dbReference type="GO" id="GO:0005975">
    <property type="term" value="P:carbohydrate metabolic process"/>
    <property type="evidence" value="ECO:0007669"/>
    <property type="project" value="InterPro"/>
</dbReference>
<dbReference type="PANTHER" id="PTHR33886:SF8">
    <property type="entry name" value="UNSATURATED RHAMNOGALACTURONAN HYDROLASE (EUROFUNG)"/>
    <property type="match status" value="1"/>
</dbReference>
<dbReference type="RefSeq" id="WP_130188580.1">
    <property type="nucleotide sequence ID" value="NZ_CP035913.1"/>
</dbReference>
<keyword evidence="1" id="KW-0378">Hydrolase</keyword>
<dbReference type="EMBL" id="CP035913">
    <property type="protein sequence ID" value="QBE65470.1"/>
    <property type="molecule type" value="Genomic_DNA"/>
</dbReference>
<evidence type="ECO:0000256" key="2">
    <source>
        <dbReference type="SAM" id="SignalP"/>
    </source>
</evidence>
<dbReference type="AlphaFoldDB" id="A0A4P6L1V8"/>
<protein>
    <recommendedName>
        <fullName evidence="5">Glycoside hydrolase family 88 protein</fullName>
    </recommendedName>
</protein>
<dbReference type="InterPro" id="IPR012341">
    <property type="entry name" value="6hp_glycosidase-like_sf"/>
</dbReference>
<dbReference type="KEGG" id="plue:EWM63_22795"/>
<dbReference type="InterPro" id="IPR008928">
    <property type="entry name" value="6-hairpin_glycosidase_sf"/>
</dbReference>
<feature type="signal peptide" evidence="2">
    <location>
        <begin position="1"/>
        <end position="20"/>
    </location>
</feature>
<dbReference type="InterPro" id="IPR052043">
    <property type="entry name" value="PolySaccharide_Degr_Enz"/>
</dbReference>
<organism evidence="3 4">
    <name type="scientific">Pseudoduganella lutea</name>
    <dbReference type="NCBI Taxonomy" id="321985"/>
    <lineage>
        <taxon>Bacteria</taxon>
        <taxon>Pseudomonadati</taxon>
        <taxon>Pseudomonadota</taxon>
        <taxon>Betaproteobacteria</taxon>
        <taxon>Burkholderiales</taxon>
        <taxon>Oxalobacteraceae</taxon>
        <taxon>Telluria group</taxon>
        <taxon>Pseudoduganella</taxon>
    </lineage>
</organism>
<evidence type="ECO:0000256" key="1">
    <source>
        <dbReference type="ARBA" id="ARBA00022801"/>
    </source>
</evidence>
<dbReference type="Gene3D" id="1.50.10.10">
    <property type="match status" value="1"/>
</dbReference>
<dbReference type="OrthoDB" id="9812931at2"/>
<dbReference type="SUPFAM" id="SSF48208">
    <property type="entry name" value="Six-hairpin glycosidases"/>
    <property type="match status" value="1"/>
</dbReference>
<proteinExistence type="predicted"/>
<name>A0A4P6L1V8_9BURK</name>
<dbReference type="InterPro" id="IPR010905">
    <property type="entry name" value="Glyco_hydro_88"/>
</dbReference>
<reference evidence="3 4" key="1">
    <citation type="submission" date="2019-02" db="EMBL/GenBank/DDBJ databases">
        <title>Draft Genome Sequences of Six Type Strains of the Genus Massilia.</title>
        <authorList>
            <person name="Miess H."/>
            <person name="Frediansyhah A."/>
            <person name="Gross H."/>
        </authorList>
    </citation>
    <scope>NUCLEOTIDE SEQUENCE [LARGE SCALE GENOMIC DNA]</scope>
    <source>
        <strain evidence="3 4">DSM 17473</strain>
    </source>
</reference>
<evidence type="ECO:0000313" key="3">
    <source>
        <dbReference type="EMBL" id="QBE65470.1"/>
    </source>
</evidence>
<dbReference type="GO" id="GO:0016787">
    <property type="term" value="F:hydrolase activity"/>
    <property type="evidence" value="ECO:0007669"/>
    <property type="project" value="UniProtKB-KW"/>
</dbReference>
<evidence type="ECO:0008006" key="5">
    <source>
        <dbReference type="Google" id="ProtNLM"/>
    </source>
</evidence>
<keyword evidence="4" id="KW-1185">Reference proteome</keyword>
<dbReference type="Proteomes" id="UP000290637">
    <property type="component" value="Chromosome"/>
</dbReference>
<dbReference type="PANTHER" id="PTHR33886">
    <property type="entry name" value="UNSATURATED RHAMNOGALACTURONAN HYDROLASE (EUROFUNG)"/>
    <property type="match status" value="1"/>
</dbReference>